<keyword evidence="8" id="KW-1185">Reference proteome</keyword>
<reference evidence="7 8" key="1">
    <citation type="submission" date="2018-05" db="EMBL/GenBank/DDBJ databases">
        <title>Polaribacter aquimarinus sp. nov., isolated from sediment in a sediment of sea.</title>
        <authorList>
            <person name="Lu D."/>
        </authorList>
    </citation>
    <scope>NUCLEOTIDE SEQUENCE [LARGE SCALE GENOMIC DNA]</scope>
    <source>
        <strain evidence="7 8">ZY113</strain>
    </source>
</reference>
<dbReference type="GO" id="GO:0005315">
    <property type="term" value="F:phosphate transmembrane transporter activity"/>
    <property type="evidence" value="ECO:0007669"/>
    <property type="project" value="InterPro"/>
</dbReference>
<feature type="transmembrane region" description="Helical" evidence="6">
    <location>
        <begin position="315"/>
        <end position="331"/>
    </location>
</feature>
<feature type="transmembrane region" description="Helical" evidence="6">
    <location>
        <begin position="110"/>
        <end position="130"/>
    </location>
</feature>
<feature type="transmembrane region" description="Helical" evidence="6">
    <location>
        <begin position="41"/>
        <end position="60"/>
    </location>
</feature>
<keyword evidence="4 6" id="KW-1133">Transmembrane helix</keyword>
<dbReference type="GO" id="GO:0016020">
    <property type="term" value="C:membrane"/>
    <property type="evidence" value="ECO:0007669"/>
    <property type="project" value="UniProtKB-SubCell"/>
</dbReference>
<feature type="transmembrane region" description="Helical" evidence="6">
    <location>
        <begin position="80"/>
        <end position="98"/>
    </location>
</feature>
<feature type="transmembrane region" description="Helical" evidence="6">
    <location>
        <begin position="6"/>
        <end position="29"/>
    </location>
</feature>
<dbReference type="EMBL" id="QFFG01000002">
    <property type="protein sequence ID" value="PWG05698.1"/>
    <property type="molecule type" value="Genomic_DNA"/>
</dbReference>
<organism evidence="7 8">
    <name type="scientific">Polaribacter aquimarinus</name>
    <dbReference type="NCBI Taxonomy" id="2100726"/>
    <lineage>
        <taxon>Bacteria</taxon>
        <taxon>Pseudomonadati</taxon>
        <taxon>Bacteroidota</taxon>
        <taxon>Flavobacteriia</taxon>
        <taxon>Flavobacteriales</taxon>
        <taxon>Flavobacteriaceae</taxon>
    </lineage>
</organism>
<dbReference type="OrthoDB" id="1110016at2"/>
<keyword evidence="3 6" id="KW-0812">Transmembrane</keyword>
<feature type="transmembrane region" description="Helical" evidence="6">
    <location>
        <begin position="497"/>
        <end position="514"/>
    </location>
</feature>
<keyword evidence="5 6" id="KW-0472">Membrane</keyword>
<comment type="caution">
    <text evidence="7">The sequence shown here is derived from an EMBL/GenBank/DDBJ whole genome shotgun (WGS) entry which is preliminary data.</text>
</comment>
<feature type="transmembrane region" description="Helical" evidence="6">
    <location>
        <begin position="228"/>
        <end position="246"/>
    </location>
</feature>
<evidence type="ECO:0000256" key="1">
    <source>
        <dbReference type="ARBA" id="ARBA00004141"/>
    </source>
</evidence>
<protein>
    <recommendedName>
        <fullName evidence="6">Phosphate transporter</fullName>
    </recommendedName>
</protein>
<feature type="transmembrane region" description="Helical" evidence="6">
    <location>
        <begin position="410"/>
        <end position="430"/>
    </location>
</feature>
<feature type="transmembrane region" description="Helical" evidence="6">
    <location>
        <begin position="187"/>
        <end position="208"/>
    </location>
</feature>
<evidence type="ECO:0000256" key="6">
    <source>
        <dbReference type="RuleBase" id="RU363058"/>
    </source>
</evidence>
<evidence type="ECO:0000256" key="4">
    <source>
        <dbReference type="ARBA" id="ARBA00022989"/>
    </source>
</evidence>
<dbReference type="PANTHER" id="PTHR11101">
    <property type="entry name" value="PHOSPHATE TRANSPORTER"/>
    <property type="match status" value="1"/>
</dbReference>
<dbReference type="PANTHER" id="PTHR11101:SF16">
    <property type="entry name" value="PHOSPHATE TRANSPORTER"/>
    <property type="match status" value="1"/>
</dbReference>
<dbReference type="Pfam" id="PF01384">
    <property type="entry name" value="PHO4"/>
    <property type="match status" value="1"/>
</dbReference>
<gene>
    <name evidence="7" type="ORF">DIS07_04435</name>
</gene>
<evidence type="ECO:0000256" key="2">
    <source>
        <dbReference type="ARBA" id="ARBA00022448"/>
    </source>
</evidence>
<dbReference type="Gene3D" id="1.20.58.220">
    <property type="entry name" value="Phosphate transport system protein phou homolog 2, domain 2"/>
    <property type="match status" value="1"/>
</dbReference>
<dbReference type="Proteomes" id="UP000245670">
    <property type="component" value="Unassembled WGS sequence"/>
</dbReference>
<proteinExistence type="inferred from homology"/>
<sequence length="758" mass="83296">MDNIYLLILIAITVLAVADIIVGVSNDAINFLNSAIGSKALSLRTIMIVASLGIFIGAVFSSGMMEVARKGIFVPAQFEFGEIMLIFMAVMITDILLLDFFNTLGLPTSTTVSIVFNLLGAAVVMSLIKISHSDSETIADLASYINTAKAIEIISGILLSVVIAFSVGAIVQWVSRLIFTFNYEKNVKTFGVIFGGVALTAITYFIFLKGLKGTPYYKNLKSLLEGNEIFIIAGSFLFWTLFSYIFEKTTKKTVLLVVIAIGTFGLALAFSGNDLVNFIGVPMAAYHSYEAWVAGGMDTTMSMAVLEKKVPAEPFLLFIAGTIMVLTLWFSKKAKTVAETEISLSRQGETHEKFEPNLISRSIVKGTSQLSAYFSAIIPSSISKKIEKSFEKPNYTMTKSQSINAPAFDMIRASVNLMVAGVLIAIATSMKLPLSTTYVTFMVAMGTSLADRAWGRESAVYRVAGVLNVIGGWFGTAIGAFMAAGIVVFLINFNPSVIIPILLLLTSILLYRNYKSHKIKSTKIEDEDSLSEAESSSVQGVILESASNIAKVVKRTNRIYSNSIVGLAKEDISLLKKSKNQVVKLTNEIDDLRDNITYFIKNLDASSLNASGFYINILGHLQDMSQSLEYISKISYKHINNNHKKLKSSQINELKVIDDKLELLFSDIENAFKSESFEKIGAILNEKKEVFDLLNIKIEKQIDRTRSEESSPKNTTLHFGILLETKDLLDATMNLLEEYHNSFDGSIEPATINVSDDK</sequence>
<dbReference type="InterPro" id="IPR038078">
    <property type="entry name" value="PhoU-like_sf"/>
</dbReference>
<feature type="transmembrane region" description="Helical" evidence="6">
    <location>
        <begin position="466"/>
        <end position="491"/>
    </location>
</feature>
<comment type="subcellular location">
    <subcellularLocation>
        <location evidence="1 6">Membrane</location>
        <topology evidence="1 6">Multi-pass membrane protein</topology>
    </subcellularLocation>
</comment>
<evidence type="ECO:0000313" key="8">
    <source>
        <dbReference type="Proteomes" id="UP000245670"/>
    </source>
</evidence>
<evidence type="ECO:0000256" key="3">
    <source>
        <dbReference type="ARBA" id="ARBA00022692"/>
    </source>
</evidence>
<keyword evidence="2 6" id="KW-0813">Transport</keyword>
<dbReference type="RefSeq" id="WP_109404031.1">
    <property type="nucleotide sequence ID" value="NZ_QFFG01000002.1"/>
</dbReference>
<comment type="similarity">
    <text evidence="6">Belongs to the inorganic phosphate transporter (PiT) (TC 2.A.20) family.</text>
</comment>
<dbReference type="AlphaFoldDB" id="A0A2U2JBI0"/>
<dbReference type="InterPro" id="IPR001204">
    <property type="entry name" value="Phos_transporter"/>
</dbReference>
<evidence type="ECO:0000256" key="5">
    <source>
        <dbReference type="ARBA" id="ARBA00023136"/>
    </source>
</evidence>
<accession>A0A2U2JBI0</accession>
<name>A0A2U2JBI0_9FLAO</name>
<feature type="transmembrane region" description="Helical" evidence="6">
    <location>
        <begin position="150"/>
        <end position="175"/>
    </location>
</feature>
<keyword evidence="6" id="KW-0592">Phosphate transport</keyword>
<dbReference type="SUPFAM" id="SSF109755">
    <property type="entry name" value="PhoU-like"/>
    <property type="match status" value="1"/>
</dbReference>
<feature type="transmembrane region" description="Helical" evidence="6">
    <location>
        <begin position="253"/>
        <end position="272"/>
    </location>
</feature>
<dbReference type="GO" id="GO:0035435">
    <property type="term" value="P:phosphate ion transmembrane transport"/>
    <property type="evidence" value="ECO:0007669"/>
    <property type="project" value="TreeGrafter"/>
</dbReference>
<evidence type="ECO:0000313" key="7">
    <source>
        <dbReference type="EMBL" id="PWG05698.1"/>
    </source>
</evidence>